<keyword evidence="4" id="KW-1185">Reference proteome</keyword>
<evidence type="ECO:0000313" key="4">
    <source>
        <dbReference type="Proteomes" id="UP000515163"/>
    </source>
</evidence>
<accession>A0A6P8HPK4</accession>
<evidence type="ECO:0000256" key="1">
    <source>
        <dbReference type="ARBA" id="ARBA00022786"/>
    </source>
</evidence>
<dbReference type="OrthoDB" id="5980715at2759"/>
<organism evidence="4 5">
    <name type="scientific">Actinia tenebrosa</name>
    <name type="common">Australian red waratah sea anemone</name>
    <dbReference type="NCBI Taxonomy" id="6105"/>
    <lineage>
        <taxon>Eukaryota</taxon>
        <taxon>Metazoa</taxon>
        <taxon>Cnidaria</taxon>
        <taxon>Anthozoa</taxon>
        <taxon>Hexacorallia</taxon>
        <taxon>Actiniaria</taxon>
        <taxon>Actiniidae</taxon>
        <taxon>Actinia</taxon>
    </lineage>
</organism>
<dbReference type="Proteomes" id="UP000515163">
    <property type="component" value="Unplaced"/>
</dbReference>
<sequence>MNEIGSLGDIVMSNATFFDEILSDKEDDLTLVTFKKLYQVCYSDVGSNRRQEEEQAMYSFELFLQDLAEGETPELKLSDLLIFLTGAERIPPLGFPSSLVLEFYDNIDGEKRLPWASTCSLTLHLPRQNNSPEELKCLLRQSLQDCQGFGKC</sequence>
<dbReference type="Gene3D" id="3.30.2410.10">
    <property type="entry name" value="Hect, E3 ligase catalytic domain"/>
    <property type="match status" value="1"/>
</dbReference>
<proteinExistence type="predicted"/>
<name>A0A6P8HPK4_ACTTE</name>
<dbReference type="KEGG" id="aten:116294134"/>
<dbReference type="InterPro" id="IPR000569">
    <property type="entry name" value="HECT_dom"/>
</dbReference>
<feature type="active site" description="Glycyl thioester intermediate" evidence="2">
    <location>
        <position position="119"/>
    </location>
</feature>
<protein>
    <submittedName>
        <fullName evidence="5">Probable E3 ubiquitin-protein ligase HERC4</fullName>
    </submittedName>
</protein>
<dbReference type="AlphaFoldDB" id="A0A6P8HPK4"/>
<evidence type="ECO:0000259" key="3">
    <source>
        <dbReference type="PROSITE" id="PS50237"/>
    </source>
</evidence>
<dbReference type="GeneID" id="116294134"/>
<dbReference type="InParanoid" id="A0A6P8HPK4"/>
<dbReference type="PROSITE" id="PS50237">
    <property type="entry name" value="HECT"/>
    <property type="match status" value="1"/>
</dbReference>
<evidence type="ECO:0000313" key="5">
    <source>
        <dbReference type="RefSeq" id="XP_031557536.1"/>
    </source>
</evidence>
<evidence type="ECO:0000256" key="2">
    <source>
        <dbReference type="PROSITE-ProRule" id="PRU00104"/>
    </source>
</evidence>
<dbReference type="RefSeq" id="XP_031557536.1">
    <property type="nucleotide sequence ID" value="XM_031701676.1"/>
</dbReference>
<reference evidence="5" key="1">
    <citation type="submission" date="2025-08" db="UniProtKB">
        <authorList>
            <consortium name="RefSeq"/>
        </authorList>
    </citation>
    <scope>IDENTIFICATION</scope>
    <source>
        <tissue evidence="5">Tentacle</tissue>
    </source>
</reference>
<dbReference type="InterPro" id="IPR035983">
    <property type="entry name" value="Hect_E3_ubiquitin_ligase"/>
</dbReference>
<feature type="domain" description="HECT" evidence="3">
    <location>
        <begin position="80"/>
        <end position="152"/>
    </location>
</feature>
<dbReference type="GO" id="GO:0004842">
    <property type="term" value="F:ubiquitin-protein transferase activity"/>
    <property type="evidence" value="ECO:0007669"/>
    <property type="project" value="InterPro"/>
</dbReference>
<dbReference type="SUPFAM" id="SSF56204">
    <property type="entry name" value="Hect, E3 ligase catalytic domain"/>
    <property type="match status" value="1"/>
</dbReference>
<dbReference type="Pfam" id="PF00632">
    <property type="entry name" value="HECT"/>
    <property type="match status" value="1"/>
</dbReference>
<keyword evidence="1 2" id="KW-0833">Ubl conjugation pathway</keyword>
<gene>
    <name evidence="5" type="primary">LOC116294134</name>
</gene>